<name>A0A6L2LA86_TANCI</name>
<evidence type="ECO:0000256" key="1">
    <source>
        <dbReference type="SAM" id="Phobius"/>
    </source>
</evidence>
<evidence type="ECO:0000313" key="3">
    <source>
        <dbReference type="EMBL" id="GEU58626.1"/>
    </source>
</evidence>
<dbReference type="PANTHER" id="PTHR33512:SF4">
    <property type="entry name" value="PROTEIN, PUTATIVE (DUF1191)-RELATED"/>
    <property type="match status" value="1"/>
</dbReference>
<protein>
    <submittedName>
        <fullName evidence="3">Uncharacterized protein</fullName>
    </submittedName>
</protein>
<dbReference type="EMBL" id="BKCJ010004033">
    <property type="protein sequence ID" value="GEU58626.1"/>
    <property type="molecule type" value="Genomic_DNA"/>
</dbReference>
<dbReference type="InterPro" id="IPR010605">
    <property type="entry name" value="DUF1191"/>
</dbReference>
<dbReference type="GO" id="GO:0016020">
    <property type="term" value="C:membrane"/>
    <property type="evidence" value="ECO:0007669"/>
    <property type="project" value="TreeGrafter"/>
</dbReference>
<feature type="signal peptide" evidence="2">
    <location>
        <begin position="1"/>
        <end position="20"/>
    </location>
</feature>
<dbReference type="PANTHER" id="PTHR33512">
    <property type="entry name" value="PROTEIN, PUTATIVE (DUF1191)-RELATED"/>
    <property type="match status" value="1"/>
</dbReference>
<proteinExistence type="predicted"/>
<feature type="chain" id="PRO_5027060876" evidence="2">
    <location>
        <begin position="21"/>
        <end position="294"/>
    </location>
</feature>
<reference evidence="3" key="1">
    <citation type="journal article" date="2019" name="Sci. Rep.">
        <title>Draft genome of Tanacetum cinerariifolium, the natural source of mosquito coil.</title>
        <authorList>
            <person name="Yamashiro T."/>
            <person name="Shiraishi A."/>
            <person name="Satake H."/>
            <person name="Nakayama K."/>
        </authorList>
    </citation>
    <scope>NUCLEOTIDE SEQUENCE</scope>
</reference>
<sequence length="294" mass="32759">MEGIILLILICLSFCSFAQSSDNKDSAVVGEPLDVFLHKHALKALLSHPQPHGTGTLFEVKLPDNLSGMNISYVRLRSQTLWRKGANFSNFQVPPRTLPMPYVKRFVIFYQDLGNLSSQFYKHAVPGYSLVSSVIGFTVYDASNPAMRKIIKLDFNISTDAPISVHFPGLKIPIGAKCASFCGGHGEVSLADMRDENICYTRSYGRFWVVIPKQKKRRVWVAWGVAAGFMTVIFVSFVGVMLVKIMKAKTSDEMEMKLEEGSEDLDTVWIGYSKMPCATVTRTDPYLENAGHTA</sequence>
<keyword evidence="1" id="KW-0812">Transmembrane</keyword>
<keyword evidence="2" id="KW-0732">Signal</keyword>
<accession>A0A6L2LA86</accession>
<evidence type="ECO:0000256" key="2">
    <source>
        <dbReference type="SAM" id="SignalP"/>
    </source>
</evidence>
<dbReference type="Pfam" id="PF06697">
    <property type="entry name" value="DUF1191"/>
    <property type="match status" value="1"/>
</dbReference>
<keyword evidence="1" id="KW-1133">Transmembrane helix</keyword>
<dbReference type="AlphaFoldDB" id="A0A6L2LA86"/>
<comment type="caution">
    <text evidence="3">The sequence shown here is derived from an EMBL/GenBank/DDBJ whole genome shotgun (WGS) entry which is preliminary data.</text>
</comment>
<organism evidence="3">
    <name type="scientific">Tanacetum cinerariifolium</name>
    <name type="common">Dalmatian daisy</name>
    <name type="synonym">Chrysanthemum cinerariifolium</name>
    <dbReference type="NCBI Taxonomy" id="118510"/>
    <lineage>
        <taxon>Eukaryota</taxon>
        <taxon>Viridiplantae</taxon>
        <taxon>Streptophyta</taxon>
        <taxon>Embryophyta</taxon>
        <taxon>Tracheophyta</taxon>
        <taxon>Spermatophyta</taxon>
        <taxon>Magnoliopsida</taxon>
        <taxon>eudicotyledons</taxon>
        <taxon>Gunneridae</taxon>
        <taxon>Pentapetalae</taxon>
        <taxon>asterids</taxon>
        <taxon>campanulids</taxon>
        <taxon>Asterales</taxon>
        <taxon>Asteraceae</taxon>
        <taxon>Asteroideae</taxon>
        <taxon>Anthemideae</taxon>
        <taxon>Anthemidinae</taxon>
        <taxon>Tanacetum</taxon>
    </lineage>
</organism>
<gene>
    <name evidence="3" type="ORF">Tci_030604</name>
</gene>
<keyword evidence="1" id="KW-0472">Membrane</keyword>
<feature type="transmembrane region" description="Helical" evidence="1">
    <location>
        <begin position="220"/>
        <end position="243"/>
    </location>
</feature>